<keyword evidence="3" id="KW-1185">Reference proteome</keyword>
<proteinExistence type="predicted"/>
<dbReference type="AlphaFoldDB" id="A0A6H0S1N6"/>
<feature type="compositionally biased region" description="Low complexity" evidence="1">
    <location>
        <begin position="49"/>
        <end position="80"/>
    </location>
</feature>
<evidence type="ECO:0000313" key="2">
    <source>
        <dbReference type="EMBL" id="QIV79947.1"/>
    </source>
</evidence>
<reference evidence="2 3" key="1">
    <citation type="submission" date="2019-04" db="EMBL/GenBank/DDBJ databases">
        <title>Draft, Whole-Genome Sequence of the Anthracene-degrading Mycobacterium frederiksbergense LB501T, Isolated from a Polycyclic Aromatic Hydrocarbon (PAH)-Contaminated Soil.</title>
        <authorList>
            <person name="Augelletti F."/>
        </authorList>
    </citation>
    <scope>NUCLEOTIDE SEQUENCE [LARGE SCALE GENOMIC DNA]</scope>
    <source>
        <strain evidence="2 3">LB 501T</strain>
        <plasmid evidence="2 3">unnamed2</plasmid>
    </source>
</reference>
<feature type="region of interest" description="Disordered" evidence="1">
    <location>
        <begin position="1"/>
        <end position="93"/>
    </location>
</feature>
<dbReference type="KEGG" id="mfre:EXE63_02780"/>
<dbReference type="Proteomes" id="UP000501849">
    <property type="component" value="Plasmid unnamed2"/>
</dbReference>
<dbReference type="RefSeq" id="WP_168140675.1">
    <property type="nucleotide sequence ID" value="NZ_CP038798.1"/>
</dbReference>
<organism evidence="2 3">
    <name type="scientific">Mycolicibacterium frederiksbergense</name>
    <dbReference type="NCBI Taxonomy" id="117567"/>
    <lineage>
        <taxon>Bacteria</taxon>
        <taxon>Bacillati</taxon>
        <taxon>Actinomycetota</taxon>
        <taxon>Actinomycetes</taxon>
        <taxon>Mycobacteriales</taxon>
        <taxon>Mycobacteriaceae</taxon>
        <taxon>Mycolicibacterium</taxon>
    </lineage>
</organism>
<geneLocation type="plasmid" evidence="2 3">
    <name>unnamed2</name>
</geneLocation>
<accession>A0A6H0S1N6</accession>
<sequence>MAPNGKHKGLAGSFAPPERGSKLQGLLTAPARSSATAAEPTPDPEGADGDATVDAAQVAQQSAPVVEASASAPAATAEKSAPARRTRVGDRRGVSASSVYLTADTYKQLTITKSRKIKDYSQIVQDAFAQVAREAADQKKSPEEVLAALFVVPEDGDSWLMPSSTSRSKSATPLTEARISFSTQQRAWIEDKMAVVNRTVTFSEFVARILDHHLLPSKRR</sequence>
<dbReference type="EMBL" id="CP038798">
    <property type="protein sequence ID" value="QIV79947.1"/>
    <property type="molecule type" value="Genomic_DNA"/>
</dbReference>
<evidence type="ECO:0000313" key="3">
    <source>
        <dbReference type="Proteomes" id="UP000501849"/>
    </source>
</evidence>
<keyword evidence="2" id="KW-0614">Plasmid</keyword>
<name>A0A6H0S1N6_9MYCO</name>
<evidence type="ECO:0000256" key="1">
    <source>
        <dbReference type="SAM" id="MobiDB-lite"/>
    </source>
</evidence>
<protein>
    <submittedName>
        <fullName evidence="2">Uncharacterized protein</fullName>
    </submittedName>
</protein>
<gene>
    <name evidence="2" type="ORF">EXE63_02780</name>
</gene>